<sequence>MAYVPQDVLDRLAALEREVRTLRGRAQMRPALNQVLAGDVVIGEGGQLIAQTPAGQRTFIVGQTPQGDWGVGLGREDGTAALTVGDESQAAGQMVRMWNRDPDNPDVIVMDDAYSGQFLGRPSIPIPMQPTSGRETSNTATTTAWMGATRLMNPVLWAAFETFTPSGVTADVSFEDDDGVIESWVANTSNGWEYHEITKPVRGGFMDHRNYRLKHSVRSGTGTIRTNCYGVYTRNTFTASEAP</sequence>
<keyword evidence="2" id="KW-1185">Reference proteome</keyword>
<organism evidence="1 2">
    <name type="scientific">Streptomyces bluensis</name>
    <dbReference type="NCBI Taxonomy" id="33897"/>
    <lineage>
        <taxon>Bacteria</taxon>
        <taxon>Bacillati</taxon>
        <taxon>Actinomycetota</taxon>
        <taxon>Actinomycetes</taxon>
        <taxon>Kitasatosporales</taxon>
        <taxon>Streptomycetaceae</taxon>
        <taxon>Streptomyces</taxon>
    </lineage>
</organism>
<reference evidence="1 2" key="1">
    <citation type="submission" date="2024-10" db="EMBL/GenBank/DDBJ databases">
        <title>The Natural Products Discovery Center: Release of the First 8490 Sequenced Strains for Exploring Actinobacteria Biosynthetic Diversity.</title>
        <authorList>
            <person name="Kalkreuter E."/>
            <person name="Kautsar S.A."/>
            <person name="Yang D."/>
            <person name="Bader C.D."/>
            <person name="Teijaro C.N."/>
            <person name="Fluegel L."/>
            <person name="Davis C.M."/>
            <person name="Simpson J.R."/>
            <person name="Lauterbach L."/>
            <person name="Steele A.D."/>
            <person name="Gui C."/>
            <person name="Meng S."/>
            <person name="Li G."/>
            <person name="Viehrig K."/>
            <person name="Ye F."/>
            <person name="Su P."/>
            <person name="Kiefer A.F."/>
            <person name="Nichols A."/>
            <person name="Cepeda A.J."/>
            <person name="Yan W."/>
            <person name="Fan B."/>
            <person name="Jiang Y."/>
            <person name="Adhikari A."/>
            <person name="Zheng C.-J."/>
            <person name="Schuster L."/>
            <person name="Cowan T.M."/>
            <person name="Smanski M.J."/>
            <person name="Chevrette M.G."/>
            <person name="De Carvalho L.P.S."/>
            <person name="Shen B."/>
        </authorList>
    </citation>
    <scope>NUCLEOTIDE SEQUENCE [LARGE SCALE GENOMIC DNA]</scope>
    <source>
        <strain evidence="1 2">NPDC001390</strain>
    </source>
</reference>
<dbReference type="EMBL" id="JBIAWJ010000009">
    <property type="protein sequence ID" value="MFF4523458.1"/>
    <property type="molecule type" value="Genomic_DNA"/>
</dbReference>
<evidence type="ECO:0000313" key="2">
    <source>
        <dbReference type="Proteomes" id="UP001602058"/>
    </source>
</evidence>
<comment type="caution">
    <text evidence="1">The sequence shown here is derived from an EMBL/GenBank/DDBJ whole genome shotgun (WGS) entry which is preliminary data.</text>
</comment>
<accession>A0ABW6UN41</accession>
<name>A0ABW6UN41_9ACTN</name>
<proteinExistence type="predicted"/>
<evidence type="ECO:0000313" key="1">
    <source>
        <dbReference type="EMBL" id="MFF4523458.1"/>
    </source>
</evidence>
<dbReference type="Proteomes" id="UP001602058">
    <property type="component" value="Unassembled WGS sequence"/>
</dbReference>
<protein>
    <submittedName>
        <fullName evidence="1">Uncharacterized protein</fullName>
    </submittedName>
</protein>
<dbReference type="RefSeq" id="WP_387887838.1">
    <property type="nucleotide sequence ID" value="NZ_JBIAWJ010000009.1"/>
</dbReference>
<gene>
    <name evidence="1" type="ORF">ACFY1D_18850</name>
</gene>